<keyword evidence="1" id="KW-0812">Transmembrane</keyword>
<comment type="caution">
    <text evidence="2">The sequence shown here is derived from an EMBL/GenBank/DDBJ whole genome shotgun (WGS) entry which is preliminary data.</text>
</comment>
<evidence type="ECO:0000313" key="3">
    <source>
        <dbReference type="Proteomes" id="UP000597762"/>
    </source>
</evidence>
<feature type="transmembrane region" description="Helical" evidence="1">
    <location>
        <begin position="12"/>
        <end position="28"/>
    </location>
</feature>
<gene>
    <name evidence="2" type="ORF">SPHA_36907</name>
</gene>
<feature type="transmembrane region" description="Helical" evidence="1">
    <location>
        <begin position="48"/>
        <end position="70"/>
    </location>
</feature>
<name>A0A812CH20_ACAPH</name>
<feature type="transmembrane region" description="Helical" evidence="1">
    <location>
        <begin position="82"/>
        <end position="101"/>
    </location>
</feature>
<evidence type="ECO:0000256" key="1">
    <source>
        <dbReference type="SAM" id="Phobius"/>
    </source>
</evidence>
<feature type="transmembrane region" description="Helical" evidence="1">
    <location>
        <begin position="113"/>
        <end position="133"/>
    </location>
</feature>
<proteinExistence type="predicted"/>
<dbReference type="AlphaFoldDB" id="A0A812CH20"/>
<protein>
    <submittedName>
        <fullName evidence="2">Uncharacterized protein</fullName>
    </submittedName>
</protein>
<accession>A0A812CH20</accession>
<dbReference type="Proteomes" id="UP000597762">
    <property type="component" value="Unassembled WGS sequence"/>
</dbReference>
<organism evidence="2 3">
    <name type="scientific">Acanthosepion pharaonis</name>
    <name type="common">Pharaoh cuttlefish</name>
    <name type="synonym">Sepia pharaonis</name>
    <dbReference type="NCBI Taxonomy" id="158019"/>
    <lineage>
        <taxon>Eukaryota</taxon>
        <taxon>Metazoa</taxon>
        <taxon>Spiralia</taxon>
        <taxon>Lophotrochozoa</taxon>
        <taxon>Mollusca</taxon>
        <taxon>Cephalopoda</taxon>
        <taxon>Coleoidea</taxon>
        <taxon>Decapodiformes</taxon>
        <taxon>Sepiida</taxon>
        <taxon>Sepiina</taxon>
        <taxon>Sepiidae</taxon>
        <taxon>Acanthosepion</taxon>
    </lineage>
</organism>
<feature type="transmembrane region" description="Helical" evidence="1">
    <location>
        <begin position="179"/>
        <end position="202"/>
    </location>
</feature>
<keyword evidence="3" id="KW-1185">Reference proteome</keyword>
<sequence length="216" mass="24432">MNTTDLSSNSRPLLFLCCGDALLINFSVMEFYPQFLPESQITWSDSNLWQLLFLILIALPAWILICSLFLQKKKLANTQLGDTITALTTAVFLILSFIRFMTLLEYQPHWNFLQSNIFIGIGYFIIFIGFCHLQQAMKSLGILQIFKGSYNISPFLAELLTVSFGVESTLYFGNSLLHLGASLIYASQAGMLITFALGFSYIEITFIRKNLGIKVF</sequence>
<dbReference type="OrthoDB" id="6094286at2759"/>
<reference evidence="2" key="1">
    <citation type="submission" date="2021-01" db="EMBL/GenBank/DDBJ databases">
        <authorList>
            <person name="Li R."/>
            <person name="Bekaert M."/>
        </authorList>
    </citation>
    <scope>NUCLEOTIDE SEQUENCE</scope>
    <source>
        <strain evidence="2">Farmed</strain>
    </source>
</reference>
<keyword evidence="1" id="KW-0472">Membrane</keyword>
<dbReference type="EMBL" id="CAHIKZ030001627">
    <property type="protein sequence ID" value="CAE1270103.1"/>
    <property type="molecule type" value="Genomic_DNA"/>
</dbReference>
<evidence type="ECO:0000313" key="2">
    <source>
        <dbReference type="EMBL" id="CAE1270103.1"/>
    </source>
</evidence>
<keyword evidence="1" id="KW-1133">Transmembrane helix</keyword>